<gene>
    <name evidence="2" type="ORF">EIP91_007783</name>
</gene>
<comment type="caution">
    <text evidence="2">The sequence shown here is derived from an EMBL/GenBank/DDBJ whole genome shotgun (WGS) entry which is preliminary data.</text>
</comment>
<feature type="compositionally biased region" description="Acidic residues" evidence="1">
    <location>
        <begin position="1250"/>
        <end position="1260"/>
    </location>
</feature>
<dbReference type="EMBL" id="RWJN01000420">
    <property type="protein sequence ID" value="TCD61901.1"/>
    <property type="molecule type" value="Genomic_DNA"/>
</dbReference>
<feature type="compositionally biased region" description="Basic and acidic residues" evidence="1">
    <location>
        <begin position="1348"/>
        <end position="1368"/>
    </location>
</feature>
<feature type="compositionally biased region" description="Polar residues" evidence="1">
    <location>
        <begin position="1197"/>
        <end position="1218"/>
    </location>
</feature>
<dbReference type="STRING" id="92696.A0A4R0R3T9"/>
<proteinExistence type="predicted"/>
<feature type="compositionally biased region" description="Basic and acidic residues" evidence="1">
    <location>
        <begin position="1239"/>
        <end position="1249"/>
    </location>
</feature>
<dbReference type="Proteomes" id="UP000292702">
    <property type="component" value="Unassembled WGS sequence"/>
</dbReference>
<feature type="compositionally biased region" description="Acidic residues" evidence="1">
    <location>
        <begin position="36"/>
        <end position="51"/>
    </location>
</feature>
<evidence type="ECO:0000313" key="3">
    <source>
        <dbReference type="Proteomes" id="UP000292702"/>
    </source>
</evidence>
<feature type="region of interest" description="Disordered" evidence="1">
    <location>
        <begin position="1"/>
        <end position="95"/>
    </location>
</feature>
<accession>A0A4R0R3T9</accession>
<protein>
    <submittedName>
        <fullName evidence="2">Uncharacterized protein</fullName>
    </submittedName>
</protein>
<feature type="compositionally biased region" description="Polar residues" evidence="1">
    <location>
        <begin position="1383"/>
        <end position="1414"/>
    </location>
</feature>
<feature type="compositionally biased region" description="Acidic residues" evidence="1">
    <location>
        <begin position="1138"/>
        <end position="1152"/>
    </location>
</feature>
<feature type="compositionally biased region" description="Polar residues" evidence="1">
    <location>
        <begin position="1505"/>
        <end position="1515"/>
    </location>
</feature>
<feature type="compositionally biased region" description="Pro residues" evidence="1">
    <location>
        <begin position="1423"/>
        <end position="1435"/>
    </location>
</feature>
<feature type="region of interest" description="Disordered" evidence="1">
    <location>
        <begin position="1094"/>
        <end position="1115"/>
    </location>
</feature>
<evidence type="ECO:0000313" key="2">
    <source>
        <dbReference type="EMBL" id="TCD61901.1"/>
    </source>
</evidence>
<evidence type="ECO:0000256" key="1">
    <source>
        <dbReference type="SAM" id="MobiDB-lite"/>
    </source>
</evidence>
<name>A0A4R0R3T9_9APHY</name>
<reference evidence="2 3" key="1">
    <citation type="submission" date="2018-11" db="EMBL/GenBank/DDBJ databases">
        <title>Genome assembly of Steccherinum ochraceum LE-BIN_3174, the white-rot fungus of the Steccherinaceae family (The Residual Polyporoid clade, Polyporales, Basidiomycota).</title>
        <authorList>
            <person name="Fedorova T.V."/>
            <person name="Glazunova O.A."/>
            <person name="Landesman E.O."/>
            <person name="Moiseenko K.V."/>
            <person name="Psurtseva N.V."/>
            <person name="Savinova O.S."/>
            <person name="Shakhova N.V."/>
            <person name="Tyazhelova T.V."/>
            <person name="Vasina D.V."/>
        </authorList>
    </citation>
    <scope>NUCLEOTIDE SEQUENCE [LARGE SCALE GENOMIC DNA]</scope>
    <source>
        <strain evidence="2 3">LE-BIN_3174</strain>
    </source>
</reference>
<organism evidence="2 3">
    <name type="scientific">Steccherinum ochraceum</name>
    <dbReference type="NCBI Taxonomy" id="92696"/>
    <lineage>
        <taxon>Eukaryota</taxon>
        <taxon>Fungi</taxon>
        <taxon>Dikarya</taxon>
        <taxon>Basidiomycota</taxon>
        <taxon>Agaricomycotina</taxon>
        <taxon>Agaricomycetes</taxon>
        <taxon>Polyporales</taxon>
        <taxon>Steccherinaceae</taxon>
        <taxon>Steccherinum</taxon>
    </lineage>
</organism>
<sequence>MASKNISSTAQGNNPAGKKPQFKPLVKKPIPKDVETSEEEEGEEEEEEAYSDGESALTAKTLGGSKSKAKAMGAMSVVSPPRKTKKSSKARGDTEVKLPSLQLTAKDKAAKATDKVEDTMAKIATMAAPKDSQELSPLEKKVKEAFLGYAMGVLREGWLGATFRGRNARVIQPLKVKEMVADFMKETPNFISEKSAIPFVISSSHVDLSSLVQTYRKAEDLHDLQVKGRDQQTYRLAAMGGNHRRVAIPLWLEQITKERKTLVQSLATIRKKVKGAKGIDVTPGYLRSEQSASDDIAAFNKLLERGRRWVIAIYDRDKLSDREETFLAKNGEWITVPPSGTEIMWNEMQDVWAESRARGRFMLPGSDAWKRYIAERKFKTSKNFGMIMHNVEFHNFLQELSKYSYWRNGEFITDSYLKTTMRAQNGGFLMHYMIEGVRRLDEVTAQWKVVDVETRAGWLSKWAHYETLAAARQTALKKGIRRPNFTDNQLAEFEVATKEKAKLDRDIKAGTTEFMQDAWMPQVLEGINAVWVAATSELNTPEKRKAVLFDPYSKQWNAIKEEYCQMVLPEARKLFTLHKTFPRPERKEAMRRLELMLLRDDRPWQPIVTANVVKDLHLVLGEYKEALNTNLVSARVVGVSAINARRLAEAGWRTSSPSRTVTAIWQKPGGMARWIDPFINYVCVSSKKNPTYFDRSYAIQQVLATTPYFTEQGARDVLTRLTFFVLSDRTNGLLLLDTAANHQISKNPFVHTLLDQSEGQLGTAESPTAWLPKQGYEGWFWGVTDASQLAATKVELTKEISSRLLAKGRTFDPTNKSSDWSLFPKGTTVFSAAAFDLYPMLRMLTETIMYHITARLHHSSNRDLSSRVMGLMIRWAVYQQIDLPLLTIPAVAALRLELGEHIALGAKPLTVAVNIADRMGKVSKRSVKAPVFKFWDHKIIDAQLATTSPLTDFSSDAAGVAATRKLVKHDAETEKDIKSLWNLVKKLPSAKAKDPSEKEGSIAAPVKDVFELAAAALASNVVRRQVRAKPGNEKLPLFAKRLSALPVAKYNGKPAEVDPYYFDSFEVAKAARLSSEQLQSDMIWDDDWTTADDVVLPSTPATPKPKPSDWESPVPSAAVIESFQRIRDIIPKKHESDIDPEDITDEEADEDDFKTVVQDVPTDTDGATEMSQEEDGATEMSQEEDMRVTPSPPLTPKQRSVSSNATIPSSQAQSTLLKQSARSAPPPSSSHAIAAPAVVDKKGKGKAIDEDTEMEVEGEEPQNKGKRVGEGAKQDGRDKSDVAVATKNRKSPSVHQEQDQDQHFSSDPSHGTRKPQKEDRRADQLGPGEEEEQAPLRVPARTTSTADEVSHRLRSEQGARKSDGDPKQKRPVMVPDVEMTADFGQSQIPFQPSQQADTRMLTQANFSPMSTAYRTAQDLEYWPPSPSQLSPPPPNQRSLQRPSHSQPDLDDAGTWYPQSPTPIGRMLVPDTPPQHRSQGPSAPRASARRDGSPTRHPSTSKRPAHSTVSALSSPEQSDKKKHKSAKSYKSIADEKIASSDSEDQDLLELQRGNVTYKPTKFHVPGTGSKASQPTPSTSARRTLSTSSQPTPSTSSRRTPSTSSRRTPSISSHLITDPSRTSTPVVNDPPVRTATEMTPELLALLKKRRGGK</sequence>
<feature type="compositionally biased region" description="Basic and acidic residues" evidence="1">
    <location>
        <begin position="1261"/>
        <end position="1281"/>
    </location>
</feature>
<feature type="compositionally biased region" description="Low complexity" evidence="1">
    <location>
        <begin position="1573"/>
        <end position="1611"/>
    </location>
</feature>
<feature type="region of interest" description="Disordered" evidence="1">
    <location>
        <begin position="1130"/>
        <end position="1638"/>
    </location>
</feature>
<feature type="compositionally biased region" description="Acidic residues" evidence="1">
    <location>
        <begin position="1171"/>
        <end position="1183"/>
    </location>
</feature>
<feature type="compositionally biased region" description="Polar residues" evidence="1">
    <location>
        <begin position="1"/>
        <end position="14"/>
    </location>
</feature>
<keyword evidence="3" id="KW-1185">Reference proteome</keyword>